<accession>A0AAN8MSH9</accession>
<dbReference type="Pfam" id="PF12937">
    <property type="entry name" value="F-box-like"/>
    <property type="match status" value="1"/>
</dbReference>
<dbReference type="EMBL" id="JAVHNR010000008">
    <property type="protein sequence ID" value="KAK6335050.1"/>
    <property type="molecule type" value="Genomic_DNA"/>
</dbReference>
<organism evidence="2 3">
    <name type="scientific">Orbilia javanica</name>
    <dbReference type="NCBI Taxonomy" id="47235"/>
    <lineage>
        <taxon>Eukaryota</taxon>
        <taxon>Fungi</taxon>
        <taxon>Dikarya</taxon>
        <taxon>Ascomycota</taxon>
        <taxon>Pezizomycotina</taxon>
        <taxon>Orbiliomycetes</taxon>
        <taxon>Orbiliales</taxon>
        <taxon>Orbiliaceae</taxon>
        <taxon>Orbilia</taxon>
    </lineage>
</organism>
<dbReference type="InterPro" id="IPR001810">
    <property type="entry name" value="F-box_dom"/>
</dbReference>
<gene>
    <name evidence="2" type="ORF">TWF718_010492</name>
</gene>
<proteinExistence type="predicted"/>
<evidence type="ECO:0000313" key="3">
    <source>
        <dbReference type="Proteomes" id="UP001313282"/>
    </source>
</evidence>
<evidence type="ECO:0000313" key="2">
    <source>
        <dbReference type="EMBL" id="KAK6335050.1"/>
    </source>
</evidence>
<evidence type="ECO:0000259" key="1">
    <source>
        <dbReference type="PROSITE" id="PS50181"/>
    </source>
</evidence>
<dbReference type="CDD" id="cd09917">
    <property type="entry name" value="F-box_SF"/>
    <property type="match status" value="1"/>
</dbReference>
<dbReference type="PROSITE" id="PS50181">
    <property type="entry name" value="FBOX"/>
    <property type="match status" value="1"/>
</dbReference>
<name>A0AAN8MSH9_9PEZI</name>
<feature type="domain" description="F-box" evidence="1">
    <location>
        <begin position="21"/>
        <end position="66"/>
    </location>
</feature>
<reference evidence="2 3" key="1">
    <citation type="submission" date="2019-10" db="EMBL/GenBank/DDBJ databases">
        <authorList>
            <person name="Palmer J.M."/>
        </authorList>
    </citation>
    <scope>NUCLEOTIDE SEQUENCE [LARGE SCALE GENOMIC DNA]</scope>
    <source>
        <strain evidence="2 3">TWF718</strain>
    </source>
</reference>
<dbReference type="InterPro" id="IPR036047">
    <property type="entry name" value="F-box-like_dom_sf"/>
</dbReference>
<dbReference type="AlphaFoldDB" id="A0AAN8MSH9"/>
<comment type="caution">
    <text evidence="2">The sequence shown here is derived from an EMBL/GenBank/DDBJ whole genome shotgun (WGS) entry which is preliminary data.</text>
</comment>
<dbReference type="InterPro" id="IPR032675">
    <property type="entry name" value="LRR_dom_sf"/>
</dbReference>
<dbReference type="SUPFAM" id="SSF81383">
    <property type="entry name" value="F-box domain"/>
    <property type="match status" value="1"/>
</dbReference>
<protein>
    <recommendedName>
        <fullName evidence="1">F-box domain-containing protein</fullName>
    </recommendedName>
</protein>
<keyword evidence="3" id="KW-1185">Reference proteome</keyword>
<sequence length="173" mass="19280">MDTVSSSEVLVGAHDQNADAQTSLMHLPPEISWDIASRINLHDLASIVRVCKRAYEIYIPRLYETIKLSPTNLQSPNISAFLISGSVNFKHVRAVQVVGRMEEPVGPLDDSVAWKSRSTESLSTSSSLNKFLNRLGEGTIREFVYAFGEKHNRQAFKMPRGFDSSPKVKSLES</sequence>
<dbReference type="Proteomes" id="UP001313282">
    <property type="component" value="Unassembled WGS sequence"/>
</dbReference>
<dbReference type="Gene3D" id="3.80.10.10">
    <property type="entry name" value="Ribonuclease Inhibitor"/>
    <property type="match status" value="1"/>
</dbReference>